<evidence type="ECO:0000313" key="1">
    <source>
        <dbReference type="EMBL" id="KRY96978.1"/>
    </source>
</evidence>
<proteinExistence type="predicted"/>
<organism evidence="1 2">
    <name type="scientific">Trichinella pseudospiralis</name>
    <name type="common">Parasitic roundworm</name>
    <dbReference type="NCBI Taxonomy" id="6337"/>
    <lineage>
        <taxon>Eukaryota</taxon>
        <taxon>Metazoa</taxon>
        <taxon>Ecdysozoa</taxon>
        <taxon>Nematoda</taxon>
        <taxon>Enoplea</taxon>
        <taxon>Dorylaimia</taxon>
        <taxon>Trichinellida</taxon>
        <taxon>Trichinellidae</taxon>
        <taxon>Trichinella</taxon>
    </lineage>
</organism>
<gene>
    <name evidence="1" type="ORF">T4C_3142</name>
</gene>
<evidence type="ECO:0000313" key="2">
    <source>
        <dbReference type="Proteomes" id="UP000054826"/>
    </source>
</evidence>
<name>A0A0V1GG35_TRIPS</name>
<reference evidence="1 2" key="1">
    <citation type="submission" date="2015-01" db="EMBL/GenBank/DDBJ databases">
        <title>Evolution of Trichinella species and genotypes.</title>
        <authorList>
            <person name="Korhonen P.K."/>
            <person name="Edoardo P."/>
            <person name="Giuseppe L.R."/>
            <person name="Gasser R.B."/>
        </authorList>
    </citation>
    <scope>NUCLEOTIDE SEQUENCE [LARGE SCALE GENOMIC DNA]</scope>
    <source>
        <strain evidence="1">ISS176</strain>
    </source>
</reference>
<dbReference type="AlphaFoldDB" id="A0A0V1GG35"/>
<comment type="caution">
    <text evidence="1">The sequence shown here is derived from an EMBL/GenBank/DDBJ whole genome shotgun (WGS) entry which is preliminary data.</text>
</comment>
<protein>
    <submittedName>
        <fullName evidence="1">Uncharacterized protein</fullName>
    </submittedName>
</protein>
<dbReference type="EMBL" id="JYDV01002994">
    <property type="protein sequence ID" value="KRY96978.1"/>
    <property type="molecule type" value="Genomic_DNA"/>
</dbReference>
<dbReference type="Proteomes" id="UP000054826">
    <property type="component" value="Unassembled WGS sequence"/>
</dbReference>
<sequence>MAKGMESLKSYHQALVSEVPQNGPLIWLRKDIVR</sequence>
<accession>A0A0V1GG35</accession>